<feature type="compositionally biased region" description="Polar residues" evidence="1">
    <location>
        <begin position="68"/>
        <end position="86"/>
    </location>
</feature>
<reference evidence="3" key="2">
    <citation type="submission" date="2013-07" db="EMBL/GenBank/DDBJ databases">
        <authorList>
            <consortium name="The Broad Institute Genome Sequencing Platform"/>
            <person name="Cuomo C."/>
            <person name="Litvintseva A."/>
            <person name="Chen Y."/>
            <person name="Heitman J."/>
            <person name="Sun S."/>
            <person name="Springer D."/>
            <person name="Dromer F."/>
            <person name="Young S.K."/>
            <person name="Zeng Q."/>
            <person name="Gargeya S."/>
            <person name="Fitzgerald M."/>
            <person name="Abouelleil A."/>
            <person name="Alvarado L."/>
            <person name="Berlin A.M."/>
            <person name="Chapman S.B."/>
            <person name="Dewar J."/>
            <person name="Goldberg J."/>
            <person name="Griggs A."/>
            <person name="Gujja S."/>
            <person name="Hansen M."/>
            <person name="Howarth C."/>
            <person name="Imamovic A."/>
            <person name="Larimer J."/>
            <person name="McCowan C."/>
            <person name="Murphy C."/>
            <person name="Pearson M."/>
            <person name="Priest M."/>
            <person name="Roberts A."/>
            <person name="Saif S."/>
            <person name="Shea T."/>
            <person name="Sykes S."/>
            <person name="Wortman J."/>
            <person name="Nusbaum C."/>
            <person name="Birren B."/>
        </authorList>
    </citation>
    <scope>NUCLEOTIDE SEQUENCE</scope>
    <source>
        <strain evidence="3">CBS 10117</strain>
    </source>
</reference>
<protein>
    <submittedName>
        <fullName evidence="2">Uncharacterized protein</fullName>
    </submittedName>
</protein>
<organism evidence="2">
    <name type="scientific">Kwoniella dejecticola CBS 10117</name>
    <dbReference type="NCBI Taxonomy" id="1296121"/>
    <lineage>
        <taxon>Eukaryota</taxon>
        <taxon>Fungi</taxon>
        <taxon>Dikarya</taxon>
        <taxon>Basidiomycota</taxon>
        <taxon>Agaricomycotina</taxon>
        <taxon>Tremellomycetes</taxon>
        <taxon>Tremellales</taxon>
        <taxon>Cryptococcaceae</taxon>
        <taxon>Kwoniella</taxon>
    </lineage>
</organism>
<evidence type="ECO:0000256" key="1">
    <source>
        <dbReference type="SAM" id="MobiDB-lite"/>
    </source>
</evidence>
<keyword evidence="4" id="KW-1185">Reference proteome</keyword>
<proteinExistence type="predicted"/>
<dbReference type="KEGG" id="kdj:28967953"/>
<name>A0A1A6A4E2_9TREE</name>
<feature type="region of interest" description="Disordered" evidence="1">
    <location>
        <begin position="52"/>
        <end position="137"/>
    </location>
</feature>
<dbReference type="RefSeq" id="XP_018262772.1">
    <property type="nucleotide sequence ID" value="XM_018407561.1"/>
</dbReference>
<dbReference type="Proteomes" id="UP000078595">
    <property type="component" value="Chromosome 5"/>
</dbReference>
<dbReference type="AlphaFoldDB" id="A0A1A6A4E2"/>
<sequence>MSSPSSSSRPLTPFPHTHTLTHGSSGSYFHHMQFEVQPHAYEYTSQPIHFGMKKPLSTPTPPSILRRGSSQKQNRVTTSPSLQAISPSMELYHPTPRRISSSSSSSSSSSRSIASPPMPVTPILESPTAPPPTPLALPPPITFVKPFTSASTETQSEAAYSYNTSFNYDPYSISLSTGEEIAFASSTNGYVPQRPKFKRRDTPIPKTSTLSSLKMHTTQDEYGRKILRSVIDGGNWVIVD</sequence>
<dbReference type="GeneID" id="28967953"/>
<dbReference type="EMBL" id="KI894031">
    <property type="protein sequence ID" value="OBR84930.1"/>
    <property type="molecule type" value="Genomic_DNA"/>
</dbReference>
<gene>
    <name evidence="2" type="ORF">I303_04254</name>
    <name evidence="3" type="ORF">I303_104765</name>
</gene>
<dbReference type="OrthoDB" id="2564185at2759"/>
<dbReference type="VEuPathDB" id="FungiDB:I303_04254"/>
<feature type="compositionally biased region" description="Low complexity" evidence="1">
    <location>
        <begin position="97"/>
        <end position="113"/>
    </location>
</feature>
<reference evidence="3" key="3">
    <citation type="submission" date="2024-02" db="EMBL/GenBank/DDBJ databases">
        <title>Comparative genomics of Cryptococcus and Kwoniella reveals pathogenesis evolution and contrasting modes of karyotype evolution via chromosome fusion or intercentromeric recombination.</title>
        <authorList>
            <person name="Coelho M.A."/>
            <person name="David-Palma M."/>
            <person name="Shea T."/>
            <person name="Bowers K."/>
            <person name="McGinley-Smith S."/>
            <person name="Mohammad A.W."/>
            <person name="Gnirke A."/>
            <person name="Yurkov A.M."/>
            <person name="Nowrousian M."/>
            <person name="Sun S."/>
            <person name="Cuomo C.A."/>
            <person name="Heitman J."/>
        </authorList>
    </citation>
    <scope>NUCLEOTIDE SEQUENCE</scope>
    <source>
        <strain evidence="3">CBS 10117</strain>
    </source>
</reference>
<evidence type="ECO:0000313" key="3">
    <source>
        <dbReference type="EMBL" id="WWC62172.1"/>
    </source>
</evidence>
<dbReference type="EMBL" id="CP144534">
    <property type="protein sequence ID" value="WWC62172.1"/>
    <property type="molecule type" value="Genomic_DNA"/>
</dbReference>
<feature type="compositionally biased region" description="Pro residues" evidence="1">
    <location>
        <begin position="128"/>
        <end position="137"/>
    </location>
</feature>
<accession>A0A1A6A4E2</accession>
<evidence type="ECO:0000313" key="4">
    <source>
        <dbReference type="Proteomes" id="UP000078595"/>
    </source>
</evidence>
<reference evidence="2" key="1">
    <citation type="submission" date="2013-07" db="EMBL/GenBank/DDBJ databases">
        <title>The Genome Sequence of Cryptococcus dejecticola CBS10117.</title>
        <authorList>
            <consortium name="The Broad Institute Genome Sequencing Platform"/>
            <person name="Cuomo C."/>
            <person name="Litvintseva A."/>
            <person name="Chen Y."/>
            <person name="Heitman J."/>
            <person name="Sun S."/>
            <person name="Springer D."/>
            <person name="Dromer F."/>
            <person name="Young S.K."/>
            <person name="Zeng Q."/>
            <person name="Gargeya S."/>
            <person name="Fitzgerald M."/>
            <person name="Abouelleil A."/>
            <person name="Alvarado L."/>
            <person name="Berlin A.M."/>
            <person name="Chapman S.B."/>
            <person name="Dewar J."/>
            <person name="Goldberg J."/>
            <person name="Griggs A."/>
            <person name="Gujja S."/>
            <person name="Hansen M."/>
            <person name="Howarth C."/>
            <person name="Imamovic A."/>
            <person name="Larimer J."/>
            <person name="McCowan C."/>
            <person name="Murphy C."/>
            <person name="Pearson M."/>
            <person name="Priest M."/>
            <person name="Roberts A."/>
            <person name="Saif S."/>
            <person name="Shea T."/>
            <person name="Sykes S."/>
            <person name="Wortman J."/>
            <person name="Nusbaum C."/>
            <person name="Birren B."/>
        </authorList>
    </citation>
    <scope>NUCLEOTIDE SEQUENCE [LARGE SCALE GENOMIC DNA]</scope>
    <source>
        <strain evidence="2">CBS 10117</strain>
    </source>
</reference>
<evidence type="ECO:0000313" key="2">
    <source>
        <dbReference type="EMBL" id="OBR84930.1"/>
    </source>
</evidence>